<name>A0A0R2DKV6_9LACO</name>
<dbReference type="EMBL" id="AYZH01000028">
    <property type="protein sequence ID" value="KRN01255.1"/>
    <property type="molecule type" value="Genomic_DNA"/>
</dbReference>
<dbReference type="InterPro" id="IPR010359">
    <property type="entry name" value="IrrE_HExxH"/>
</dbReference>
<proteinExistence type="predicted"/>
<dbReference type="STRING" id="1423803.FD13_GL001163"/>
<dbReference type="Gene3D" id="1.10.10.2910">
    <property type="match status" value="1"/>
</dbReference>
<evidence type="ECO:0000313" key="3">
    <source>
        <dbReference type="Proteomes" id="UP000051589"/>
    </source>
</evidence>
<sequence length="137" mass="15668">MEKISNVVKTVTNRYHTANPFTIAEKLNIQVEWFLFGHYPLGKTVYDGDQPVVMLNTTIRHTPTQYFVMGHELGHAILQEGLVGYYTSSTRAHGQLETEADEFSVALMGLLFIEDNDRMPSSYKDLARQYGLPYDFD</sequence>
<dbReference type="Pfam" id="PF06114">
    <property type="entry name" value="Peptidase_M78"/>
    <property type="match status" value="1"/>
</dbReference>
<feature type="domain" description="IrrE N-terminal-like" evidence="1">
    <location>
        <begin position="24"/>
        <end position="134"/>
    </location>
</feature>
<dbReference type="PATRIC" id="fig|1423803.3.peg.1180"/>
<organism evidence="2 3">
    <name type="scientific">Levilactobacillus senmaizukei DSM 21775 = NBRC 103853</name>
    <dbReference type="NCBI Taxonomy" id="1423803"/>
    <lineage>
        <taxon>Bacteria</taxon>
        <taxon>Bacillati</taxon>
        <taxon>Bacillota</taxon>
        <taxon>Bacilli</taxon>
        <taxon>Lactobacillales</taxon>
        <taxon>Lactobacillaceae</taxon>
        <taxon>Levilactobacillus</taxon>
    </lineage>
</organism>
<evidence type="ECO:0000313" key="2">
    <source>
        <dbReference type="EMBL" id="KRN01255.1"/>
    </source>
</evidence>
<dbReference type="RefSeq" id="WP_061777471.1">
    <property type="nucleotide sequence ID" value="NZ_AYZH01000028.1"/>
</dbReference>
<reference evidence="2 3" key="1">
    <citation type="journal article" date="2015" name="Genome Announc.">
        <title>Expanding the biotechnology potential of lactobacilli through comparative genomics of 213 strains and associated genera.</title>
        <authorList>
            <person name="Sun Z."/>
            <person name="Harris H.M."/>
            <person name="McCann A."/>
            <person name="Guo C."/>
            <person name="Argimon S."/>
            <person name="Zhang W."/>
            <person name="Yang X."/>
            <person name="Jeffery I.B."/>
            <person name="Cooney J.C."/>
            <person name="Kagawa T.F."/>
            <person name="Liu W."/>
            <person name="Song Y."/>
            <person name="Salvetti E."/>
            <person name="Wrobel A."/>
            <person name="Rasinkangas P."/>
            <person name="Parkhill J."/>
            <person name="Rea M.C."/>
            <person name="O'Sullivan O."/>
            <person name="Ritari J."/>
            <person name="Douillard F.P."/>
            <person name="Paul Ross R."/>
            <person name="Yang R."/>
            <person name="Briner A.E."/>
            <person name="Felis G.E."/>
            <person name="de Vos W.M."/>
            <person name="Barrangou R."/>
            <person name="Klaenhammer T.R."/>
            <person name="Caufield P.W."/>
            <person name="Cui Y."/>
            <person name="Zhang H."/>
            <person name="O'Toole P.W."/>
        </authorList>
    </citation>
    <scope>NUCLEOTIDE SEQUENCE [LARGE SCALE GENOMIC DNA]</scope>
    <source>
        <strain evidence="2 3">DSM 21775</strain>
    </source>
</reference>
<dbReference type="OrthoDB" id="9816277at2"/>
<gene>
    <name evidence="2" type="ORF">FD13_GL001163</name>
</gene>
<keyword evidence="3" id="KW-1185">Reference proteome</keyword>
<evidence type="ECO:0000259" key="1">
    <source>
        <dbReference type="Pfam" id="PF06114"/>
    </source>
</evidence>
<dbReference type="AlphaFoldDB" id="A0A0R2DKV6"/>
<protein>
    <submittedName>
        <fullName evidence="2">Prophage lp1 protein 7</fullName>
    </submittedName>
</protein>
<accession>A0A0R2DKV6</accession>
<comment type="caution">
    <text evidence="2">The sequence shown here is derived from an EMBL/GenBank/DDBJ whole genome shotgun (WGS) entry which is preliminary data.</text>
</comment>
<dbReference type="Proteomes" id="UP000051589">
    <property type="component" value="Unassembled WGS sequence"/>
</dbReference>